<dbReference type="InterPro" id="IPR036942">
    <property type="entry name" value="Beta-barrel_TonB_sf"/>
</dbReference>
<dbReference type="OrthoDB" id="101167at2"/>
<keyword evidence="10 11" id="KW-0998">Cell outer membrane</keyword>
<dbReference type="PANTHER" id="PTHR30069:SF29">
    <property type="entry name" value="HEMOGLOBIN AND HEMOGLOBIN-HAPTOGLOBIN-BINDING PROTEIN 1-RELATED"/>
    <property type="match status" value="1"/>
</dbReference>
<sequence>MPKLFVALSVLSCAFSVHAASVVHSLTEFDSLLTLNLEQLARIPVTTAARSPQAWKDVQGSLWVVTEQEIKQRGYRHLADLLRDLPSVDVQGPYSTSSRISIRGVTGNTKLLILQDGVRIGAPAGELVPISINYPLYMAKQVEVLLTPGSALYGADAVTGVVNIISKQAEQQHTQQLSYEGSETRYQHGHLLLTGRIGQSYPFMLGVHKEQFNNQHLAEQYPDVFNFNDLRDNQGQVIVPVQARQAFQSLATAESVWSTLKIHPTTELGLHYRVVRYPTDYTTLADFTDYGGFWEDRFLTAYGRYQQQLTPKLSTNTLVSWSNYRLDKDSYFNNIFSGYMNGYKYAESKKLSIDSQWRYAFATQHQLMAGLVFDHLRAVPRTTDLSQPYDPNLSVEQQHLYYLGTNNSLPVKIFQVTQDNLGVFLQDQYQWSPQLSSQAGIRFDDNSDYKASTSPYVGLKYIYSPKTILSLTYSQAYLAPSPSYSYEHFGSFTGQQDSQGRYLADTFRVPNPDLQPETAKALEFVINHELKPHWQLISTAYGSRLQNLILFASPTPSPVSEFINGGWIKNTDHNVNLGESVAYGVELSSRYRQQHYELWGHYSFTDGYLSTNKGEEELPYNAKHKLKLGATWRHKQGWFISPSLYFIGQSRVPSSASDGSRAVTVPSYQLFNMYAGYPQIVQGVDVFMRIENIASSKYYHAGGSSKRSLVQLPQLDRTITLGFELGF</sequence>
<reference evidence="16 17" key="1">
    <citation type="submission" date="2018-04" db="EMBL/GenBank/DDBJ databases">
        <title>Genomic Encyclopedia of Archaeal and Bacterial Type Strains, Phase II (KMG-II): from individual species to whole genera.</title>
        <authorList>
            <person name="Goeker M."/>
        </authorList>
    </citation>
    <scope>NUCLEOTIDE SEQUENCE [LARGE SCALE GENOMIC DNA]</scope>
    <source>
        <strain evidence="16 17">DSM 5822</strain>
    </source>
</reference>
<keyword evidence="8 11" id="KW-0472">Membrane</keyword>
<dbReference type="InterPro" id="IPR037066">
    <property type="entry name" value="Plug_dom_sf"/>
</dbReference>
<evidence type="ECO:0000256" key="9">
    <source>
        <dbReference type="ARBA" id="ARBA00023170"/>
    </source>
</evidence>
<evidence type="ECO:0000313" key="17">
    <source>
        <dbReference type="Proteomes" id="UP000244223"/>
    </source>
</evidence>
<organism evidence="16 17">
    <name type="scientific">Agitococcus lubricus</name>
    <dbReference type="NCBI Taxonomy" id="1077255"/>
    <lineage>
        <taxon>Bacteria</taxon>
        <taxon>Pseudomonadati</taxon>
        <taxon>Pseudomonadota</taxon>
        <taxon>Gammaproteobacteria</taxon>
        <taxon>Moraxellales</taxon>
        <taxon>Moraxellaceae</taxon>
        <taxon>Agitococcus</taxon>
    </lineage>
</organism>
<dbReference type="GO" id="GO:0009279">
    <property type="term" value="C:cell outer membrane"/>
    <property type="evidence" value="ECO:0007669"/>
    <property type="project" value="UniProtKB-SubCell"/>
</dbReference>
<keyword evidence="9 16" id="KW-0675">Receptor</keyword>
<keyword evidence="4 11" id="KW-1134">Transmembrane beta strand</keyword>
<feature type="signal peptide" evidence="13">
    <location>
        <begin position="1"/>
        <end position="19"/>
    </location>
</feature>
<dbReference type="EMBL" id="QAON01000018">
    <property type="protein sequence ID" value="PTQ87553.1"/>
    <property type="molecule type" value="Genomic_DNA"/>
</dbReference>
<comment type="subcellular location">
    <subcellularLocation>
        <location evidence="1 11">Cell outer membrane</location>
        <topology evidence="1 11">Multi-pass membrane protein</topology>
    </subcellularLocation>
</comment>
<evidence type="ECO:0000256" key="12">
    <source>
        <dbReference type="RuleBase" id="RU003357"/>
    </source>
</evidence>
<evidence type="ECO:0000256" key="11">
    <source>
        <dbReference type="PROSITE-ProRule" id="PRU01360"/>
    </source>
</evidence>
<keyword evidence="6 13" id="KW-0732">Signal</keyword>
<evidence type="ECO:0000313" key="16">
    <source>
        <dbReference type="EMBL" id="PTQ87553.1"/>
    </source>
</evidence>
<dbReference type="GO" id="GO:0015344">
    <property type="term" value="F:siderophore uptake transmembrane transporter activity"/>
    <property type="evidence" value="ECO:0007669"/>
    <property type="project" value="TreeGrafter"/>
</dbReference>
<feature type="domain" description="TonB-dependent receptor-like beta-barrel" evidence="14">
    <location>
        <begin position="274"/>
        <end position="693"/>
    </location>
</feature>
<evidence type="ECO:0000256" key="13">
    <source>
        <dbReference type="SAM" id="SignalP"/>
    </source>
</evidence>
<dbReference type="GO" id="GO:0044718">
    <property type="term" value="P:siderophore transmembrane transport"/>
    <property type="evidence" value="ECO:0007669"/>
    <property type="project" value="TreeGrafter"/>
</dbReference>
<gene>
    <name evidence="16" type="ORF">C8N29_11848</name>
</gene>
<feature type="chain" id="PRO_5015613706" evidence="13">
    <location>
        <begin position="20"/>
        <end position="727"/>
    </location>
</feature>
<accession>A0A2T5IUR1</accession>
<comment type="similarity">
    <text evidence="2">Belongs to the TonB-dependent receptor family. Hemoglobin/haptoglobin binding protein subfamily.</text>
</comment>
<dbReference type="Proteomes" id="UP000244223">
    <property type="component" value="Unassembled WGS sequence"/>
</dbReference>
<evidence type="ECO:0000256" key="8">
    <source>
        <dbReference type="ARBA" id="ARBA00023136"/>
    </source>
</evidence>
<dbReference type="InterPro" id="IPR012910">
    <property type="entry name" value="Plug_dom"/>
</dbReference>
<evidence type="ECO:0000256" key="4">
    <source>
        <dbReference type="ARBA" id="ARBA00022452"/>
    </source>
</evidence>
<evidence type="ECO:0000256" key="1">
    <source>
        <dbReference type="ARBA" id="ARBA00004571"/>
    </source>
</evidence>
<keyword evidence="7 12" id="KW-0798">TonB box</keyword>
<dbReference type="InterPro" id="IPR000531">
    <property type="entry name" value="Beta-barrel_TonB"/>
</dbReference>
<evidence type="ECO:0000256" key="3">
    <source>
        <dbReference type="ARBA" id="ARBA00022448"/>
    </source>
</evidence>
<dbReference type="RefSeq" id="WP_107866771.1">
    <property type="nucleotide sequence ID" value="NZ_QAON01000018.1"/>
</dbReference>
<dbReference type="Gene3D" id="2.170.130.10">
    <property type="entry name" value="TonB-dependent receptor, plug domain"/>
    <property type="match status" value="1"/>
</dbReference>
<comment type="caution">
    <text evidence="16">The sequence shown here is derived from an EMBL/GenBank/DDBJ whole genome shotgun (WGS) entry which is preliminary data.</text>
</comment>
<dbReference type="AlphaFoldDB" id="A0A2T5IUR1"/>
<dbReference type="InterPro" id="IPR039426">
    <property type="entry name" value="TonB-dep_rcpt-like"/>
</dbReference>
<dbReference type="Gene3D" id="2.40.170.20">
    <property type="entry name" value="TonB-dependent receptor, beta-barrel domain"/>
    <property type="match status" value="1"/>
</dbReference>
<evidence type="ECO:0000256" key="5">
    <source>
        <dbReference type="ARBA" id="ARBA00022692"/>
    </source>
</evidence>
<dbReference type="Pfam" id="PF00593">
    <property type="entry name" value="TonB_dep_Rec_b-barrel"/>
    <property type="match status" value="1"/>
</dbReference>
<feature type="domain" description="TonB-dependent receptor plug" evidence="15">
    <location>
        <begin position="56"/>
        <end position="161"/>
    </location>
</feature>
<evidence type="ECO:0000259" key="15">
    <source>
        <dbReference type="Pfam" id="PF07715"/>
    </source>
</evidence>
<evidence type="ECO:0000256" key="10">
    <source>
        <dbReference type="ARBA" id="ARBA00023237"/>
    </source>
</evidence>
<proteinExistence type="inferred from homology"/>
<evidence type="ECO:0000256" key="6">
    <source>
        <dbReference type="ARBA" id="ARBA00022729"/>
    </source>
</evidence>
<name>A0A2T5IUR1_9GAMM</name>
<protein>
    <submittedName>
        <fullName evidence="16">Outer membrane cobalamin receptor</fullName>
    </submittedName>
</protein>
<keyword evidence="3 11" id="KW-0813">Transport</keyword>
<dbReference type="PANTHER" id="PTHR30069">
    <property type="entry name" value="TONB-DEPENDENT OUTER MEMBRANE RECEPTOR"/>
    <property type="match status" value="1"/>
</dbReference>
<dbReference type="Pfam" id="PF07715">
    <property type="entry name" value="Plug"/>
    <property type="match status" value="1"/>
</dbReference>
<dbReference type="PROSITE" id="PS52016">
    <property type="entry name" value="TONB_DEPENDENT_REC_3"/>
    <property type="match status" value="1"/>
</dbReference>
<dbReference type="SUPFAM" id="SSF56935">
    <property type="entry name" value="Porins"/>
    <property type="match status" value="1"/>
</dbReference>
<evidence type="ECO:0000256" key="2">
    <source>
        <dbReference type="ARBA" id="ARBA00008143"/>
    </source>
</evidence>
<keyword evidence="5 11" id="KW-0812">Transmembrane</keyword>
<evidence type="ECO:0000259" key="14">
    <source>
        <dbReference type="Pfam" id="PF00593"/>
    </source>
</evidence>
<evidence type="ECO:0000256" key="7">
    <source>
        <dbReference type="ARBA" id="ARBA00023077"/>
    </source>
</evidence>
<keyword evidence="17" id="KW-1185">Reference proteome</keyword>